<dbReference type="STRING" id="930131.SAMN05216389_11826"/>
<sequence>MKERTKILIASIGMSLFISVLSLICAQSYFNSKEIRLASDRCYEVGGLPKVSSDYLHLNYSFSCQEDK</sequence>
<keyword evidence="3" id="KW-1185">Reference proteome</keyword>
<evidence type="ECO:0000313" key="3">
    <source>
        <dbReference type="Proteomes" id="UP000198618"/>
    </source>
</evidence>
<keyword evidence="1" id="KW-0472">Membrane</keyword>
<evidence type="ECO:0000313" key="2">
    <source>
        <dbReference type="EMBL" id="SET63946.1"/>
    </source>
</evidence>
<proteinExistence type="predicted"/>
<gene>
    <name evidence="2" type="ORF">SAMN05216389_11826</name>
</gene>
<name>A0A1I0G045_9BACI</name>
<dbReference type="Proteomes" id="UP000198618">
    <property type="component" value="Unassembled WGS sequence"/>
</dbReference>
<accession>A0A1I0G045</accession>
<dbReference type="RefSeq" id="WP_090871675.1">
    <property type="nucleotide sequence ID" value="NZ_FOHE01000018.1"/>
</dbReference>
<reference evidence="2 3" key="1">
    <citation type="submission" date="2016-10" db="EMBL/GenBank/DDBJ databases">
        <authorList>
            <person name="de Groot N.N."/>
        </authorList>
    </citation>
    <scope>NUCLEOTIDE SEQUENCE [LARGE SCALE GENOMIC DNA]</scope>
    <source>
        <strain evidence="2 3">IBRC-M 10780</strain>
    </source>
</reference>
<protein>
    <submittedName>
        <fullName evidence="2">Uncharacterized protein</fullName>
    </submittedName>
</protein>
<keyword evidence="1" id="KW-0812">Transmembrane</keyword>
<evidence type="ECO:0000256" key="1">
    <source>
        <dbReference type="SAM" id="Phobius"/>
    </source>
</evidence>
<keyword evidence="1" id="KW-1133">Transmembrane helix</keyword>
<dbReference type="EMBL" id="FOHE01000018">
    <property type="protein sequence ID" value="SET63946.1"/>
    <property type="molecule type" value="Genomic_DNA"/>
</dbReference>
<dbReference type="AlphaFoldDB" id="A0A1I0G045"/>
<feature type="transmembrane region" description="Helical" evidence="1">
    <location>
        <begin position="7"/>
        <end position="30"/>
    </location>
</feature>
<organism evidence="2 3">
    <name type="scientific">Oceanobacillus limi</name>
    <dbReference type="NCBI Taxonomy" id="930131"/>
    <lineage>
        <taxon>Bacteria</taxon>
        <taxon>Bacillati</taxon>
        <taxon>Bacillota</taxon>
        <taxon>Bacilli</taxon>
        <taxon>Bacillales</taxon>
        <taxon>Bacillaceae</taxon>
        <taxon>Oceanobacillus</taxon>
    </lineage>
</organism>
<dbReference type="OrthoDB" id="2939251at2"/>